<dbReference type="GeneTree" id="ENSGT00940000167292"/>
<dbReference type="Pfam" id="PF10514">
    <property type="entry name" value="Bcl-2_BAD"/>
    <property type="match status" value="1"/>
</dbReference>
<evidence type="ECO:0000256" key="1">
    <source>
        <dbReference type="SAM" id="MobiDB-lite"/>
    </source>
</evidence>
<feature type="compositionally biased region" description="Polar residues" evidence="1">
    <location>
        <begin position="40"/>
        <end position="50"/>
    </location>
</feature>
<dbReference type="AlphaFoldDB" id="A0A8C4SF55"/>
<organism evidence="2 3">
    <name type="scientific">Erpetoichthys calabaricus</name>
    <name type="common">Rope fish</name>
    <name type="synonym">Calamoichthys calabaricus</name>
    <dbReference type="NCBI Taxonomy" id="27687"/>
    <lineage>
        <taxon>Eukaryota</taxon>
        <taxon>Metazoa</taxon>
        <taxon>Chordata</taxon>
        <taxon>Craniata</taxon>
        <taxon>Vertebrata</taxon>
        <taxon>Euteleostomi</taxon>
        <taxon>Actinopterygii</taxon>
        <taxon>Polypteriformes</taxon>
        <taxon>Polypteridae</taxon>
        <taxon>Erpetoichthys</taxon>
    </lineage>
</organism>
<sequence length="152" mass="16954">MSSILTDAVMAKMFSLSDSESDISDDVIQDGDSSGREVRNASSVKQSRTMPSIKMSDVEGRIRGVSESQASEAEMDDELTSFRNRSHSAPPALWAARRYGRELRRMSDEFGISHGEFKRAKSAGTAKQMTTSTSWWTFLWSKRQQSESSKAN</sequence>
<dbReference type="PANTHER" id="PTHR28540:SF1">
    <property type="entry name" value="BCL2-ASSOCIATED AGONIST OF CELL DEATH"/>
    <property type="match status" value="1"/>
</dbReference>
<dbReference type="InterPro" id="IPR018868">
    <property type="entry name" value="BAD"/>
</dbReference>
<dbReference type="OrthoDB" id="8991151at2759"/>
<keyword evidence="3" id="KW-1185">Reference proteome</keyword>
<evidence type="ECO:0000313" key="3">
    <source>
        <dbReference type="Proteomes" id="UP000694620"/>
    </source>
</evidence>
<reference evidence="2" key="2">
    <citation type="submission" date="2025-08" db="UniProtKB">
        <authorList>
            <consortium name="Ensembl"/>
        </authorList>
    </citation>
    <scope>IDENTIFICATION</scope>
</reference>
<gene>
    <name evidence="2" type="primary">LOC114658053</name>
</gene>
<feature type="compositionally biased region" description="Acidic residues" evidence="1">
    <location>
        <begin position="19"/>
        <end position="29"/>
    </location>
</feature>
<evidence type="ECO:0000313" key="2">
    <source>
        <dbReference type="Ensembl" id="ENSECRP00000015920.1"/>
    </source>
</evidence>
<dbReference type="GO" id="GO:0006915">
    <property type="term" value="P:apoptotic process"/>
    <property type="evidence" value="ECO:0007669"/>
    <property type="project" value="InterPro"/>
</dbReference>
<reference evidence="2" key="1">
    <citation type="submission" date="2021-06" db="EMBL/GenBank/DDBJ databases">
        <authorList>
            <consortium name="Wellcome Sanger Institute Data Sharing"/>
        </authorList>
    </citation>
    <scope>NUCLEOTIDE SEQUENCE [LARGE SCALE GENOMIC DNA]</scope>
</reference>
<dbReference type="Proteomes" id="UP000694620">
    <property type="component" value="Chromosome 1"/>
</dbReference>
<dbReference type="RefSeq" id="XP_051779132.1">
    <property type="nucleotide sequence ID" value="XM_051923172.1"/>
</dbReference>
<dbReference type="GeneID" id="114658053"/>
<proteinExistence type="predicted"/>
<feature type="region of interest" description="Disordered" evidence="1">
    <location>
        <begin position="19"/>
        <end position="86"/>
    </location>
</feature>
<dbReference type="PANTHER" id="PTHR28540">
    <property type="entry name" value="BCL2-ASSOCIATED AGONIST OF CELL DEATH"/>
    <property type="match status" value="1"/>
</dbReference>
<dbReference type="Ensembl" id="ENSECRT00000016206.1">
    <property type="protein sequence ID" value="ENSECRP00000015920.1"/>
    <property type="gene ID" value="ENSECRG00000010623.1"/>
</dbReference>
<name>A0A8C4SF55_ERPCA</name>
<protein>
    <submittedName>
        <fullName evidence="2">Uncharacterized protein</fullName>
    </submittedName>
</protein>
<reference evidence="2" key="3">
    <citation type="submission" date="2025-09" db="UniProtKB">
        <authorList>
            <consortium name="Ensembl"/>
        </authorList>
    </citation>
    <scope>IDENTIFICATION</scope>
</reference>
<accession>A0A8C4SF55</accession>